<sequence length="318" mass="34120">MPLIKPSRICVLGAAGFIGRHVVSECLSRGNTVVAVDIVERMSPHLANHSRLEFRQGALTDEAFVRDALTGCDAVICLAPSSLPATSNADIAGEVMASVHATMKIAEIACELGVRNFVFASSGGTVYGIDSPDALPETAPTQPRNAYGVSKLAIEHYLRVLRDLRGMHTVSLRIANPYGVGQNAGNGQGFIAMAMRRAFGGESMSIWGDGSAVRDFIFVKDLAEAICAGVDYTGPEAAINIGSGLGYSLREVARMVESISGRTLELVFEPTRRIDVAHNVLDISLAFRELGWRPSTAIESGLLATAEWWETRRISQQT</sequence>
<dbReference type="Proteomes" id="UP000305888">
    <property type="component" value="Chromosome"/>
</dbReference>
<dbReference type="EMBL" id="CP040818">
    <property type="protein sequence ID" value="QDL91560.1"/>
    <property type="molecule type" value="Genomic_DNA"/>
</dbReference>
<dbReference type="InterPro" id="IPR036291">
    <property type="entry name" value="NAD(P)-bd_dom_sf"/>
</dbReference>
<dbReference type="AlphaFoldDB" id="A0A5B8FWH6"/>
<dbReference type="PANTHER" id="PTHR43245:SF13">
    <property type="entry name" value="UDP-D-APIOSE_UDP-D-XYLOSE SYNTHASE 2"/>
    <property type="match status" value="1"/>
</dbReference>
<dbReference type="KEGG" id="ppru:FDP22_07040"/>
<dbReference type="OrthoDB" id="9801785at2"/>
<proteinExistence type="predicted"/>
<feature type="domain" description="NAD-dependent epimerase/dehydratase" evidence="1">
    <location>
        <begin position="9"/>
        <end position="242"/>
    </location>
</feature>
<organism evidence="2 3">
    <name type="scientific">Paroceanicella profunda</name>
    <dbReference type="NCBI Taxonomy" id="2579971"/>
    <lineage>
        <taxon>Bacteria</taxon>
        <taxon>Pseudomonadati</taxon>
        <taxon>Pseudomonadota</taxon>
        <taxon>Alphaproteobacteria</taxon>
        <taxon>Rhodobacterales</taxon>
        <taxon>Paracoccaceae</taxon>
        <taxon>Paroceanicella</taxon>
    </lineage>
</organism>
<dbReference type="Gene3D" id="3.40.50.720">
    <property type="entry name" value="NAD(P)-binding Rossmann-like Domain"/>
    <property type="match status" value="1"/>
</dbReference>
<dbReference type="PANTHER" id="PTHR43245">
    <property type="entry name" value="BIFUNCTIONAL POLYMYXIN RESISTANCE PROTEIN ARNA"/>
    <property type="match status" value="1"/>
</dbReference>
<dbReference type="InterPro" id="IPR050177">
    <property type="entry name" value="Lipid_A_modif_metabolic_enz"/>
</dbReference>
<reference evidence="2 3" key="1">
    <citation type="submission" date="2019-06" db="EMBL/GenBank/DDBJ databases">
        <title>Genome sequence of Rhodobacteraceae bacterium D4M1.</title>
        <authorList>
            <person name="Cao J."/>
        </authorList>
    </citation>
    <scope>NUCLEOTIDE SEQUENCE [LARGE SCALE GENOMIC DNA]</scope>
    <source>
        <strain evidence="2 3">D4M1</strain>
    </source>
</reference>
<dbReference type="InterPro" id="IPR001509">
    <property type="entry name" value="Epimerase_deHydtase"/>
</dbReference>
<evidence type="ECO:0000313" key="2">
    <source>
        <dbReference type="EMBL" id="QDL91560.1"/>
    </source>
</evidence>
<accession>A0A5B8FWH6</accession>
<evidence type="ECO:0000259" key="1">
    <source>
        <dbReference type="Pfam" id="PF01370"/>
    </source>
</evidence>
<keyword evidence="3" id="KW-1185">Reference proteome</keyword>
<protein>
    <submittedName>
        <fullName evidence="2">NAD-dependent epimerase/dehydratase family protein</fullName>
    </submittedName>
</protein>
<dbReference type="Gene3D" id="3.90.25.10">
    <property type="entry name" value="UDP-galactose 4-epimerase, domain 1"/>
    <property type="match status" value="1"/>
</dbReference>
<evidence type="ECO:0000313" key="3">
    <source>
        <dbReference type="Proteomes" id="UP000305888"/>
    </source>
</evidence>
<dbReference type="SUPFAM" id="SSF51735">
    <property type="entry name" value="NAD(P)-binding Rossmann-fold domains"/>
    <property type="match status" value="1"/>
</dbReference>
<name>A0A5B8FWH6_9RHOB</name>
<dbReference type="Pfam" id="PF01370">
    <property type="entry name" value="Epimerase"/>
    <property type="match status" value="1"/>
</dbReference>
<gene>
    <name evidence="2" type="ORF">FDP22_07040</name>
</gene>